<sequence length="150" mass="16855">METFKREQPGEAPKRNEHSLMMKPHSHFSPEVDSHPSAPMIITAQPVQQRRQGETAPSTNCTLVMSIWSTTCCICFGGAAILCTLMASKEIRDGQYSKARRTLKQTWALIALTIVTGSVLIVVYMLDKFDVIEYDDTDYGIFKANLRINN</sequence>
<evidence type="ECO:0000256" key="2">
    <source>
        <dbReference type="SAM" id="Phobius"/>
    </source>
</evidence>
<gene>
    <name evidence="3" type="ORF">V1264_017245</name>
</gene>
<feature type="compositionally biased region" description="Basic and acidic residues" evidence="1">
    <location>
        <begin position="1"/>
        <end position="20"/>
    </location>
</feature>
<keyword evidence="4" id="KW-1185">Reference proteome</keyword>
<keyword evidence="2" id="KW-0812">Transmembrane</keyword>
<comment type="caution">
    <text evidence="3">The sequence shown here is derived from an EMBL/GenBank/DDBJ whole genome shotgun (WGS) entry which is preliminary data.</text>
</comment>
<keyword evidence="2" id="KW-1133">Transmembrane helix</keyword>
<protein>
    <submittedName>
        <fullName evidence="3">Uncharacterized protein</fullName>
    </submittedName>
</protein>
<accession>A0AAN9BGU6</accession>
<feature type="transmembrane region" description="Helical" evidence="2">
    <location>
        <begin position="67"/>
        <end position="87"/>
    </location>
</feature>
<reference evidence="3 4" key="1">
    <citation type="submission" date="2024-02" db="EMBL/GenBank/DDBJ databases">
        <title>Chromosome-scale genome assembly of the rough periwinkle Littorina saxatilis.</title>
        <authorList>
            <person name="De Jode A."/>
            <person name="Faria R."/>
            <person name="Formenti G."/>
            <person name="Sims Y."/>
            <person name="Smith T.P."/>
            <person name="Tracey A."/>
            <person name="Wood J.M.D."/>
            <person name="Zagrodzka Z.B."/>
            <person name="Johannesson K."/>
            <person name="Butlin R.K."/>
            <person name="Leder E.H."/>
        </authorList>
    </citation>
    <scope>NUCLEOTIDE SEQUENCE [LARGE SCALE GENOMIC DNA]</scope>
    <source>
        <strain evidence="3">Snail1</strain>
        <tissue evidence="3">Muscle</tissue>
    </source>
</reference>
<dbReference type="EMBL" id="JBAMIC010000007">
    <property type="protein sequence ID" value="KAK7105926.1"/>
    <property type="molecule type" value="Genomic_DNA"/>
</dbReference>
<proteinExistence type="predicted"/>
<evidence type="ECO:0000313" key="4">
    <source>
        <dbReference type="Proteomes" id="UP001374579"/>
    </source>
</evidence>
<organism evidence="3 4">
    <name type="scientific">Littorina saxatilis</name>
    <dbReference type="NCBI Taxonomy" id="31220"/>
    <lineage>
        <taxon>Eukaryota</taxon>
        <taxon>Metazoa</taxon>
        <taxon>Spiralia</taxon>
        <taxon>Lophotrochozoa</taxon>
        <taxon>Mollusca</taxon>
        <taxon>Gastropoda</taxon>
        <taxon>Caenogastropoda</taxon>
        <taxon>Littorinimorpha</taxon>
        <taxon>Littorinoidea</taxon>
        <taxon>Littorinidae</taxon>
        <taxon>Littorina</taxon>
    </lineage>
</organism>
<dbReference type="AlphaFoldDB" id="A0AAN9BGU6"/>
<keyword evidence="2" id="KW-0472">Membrane</keyword>
<feature type="transmembrane region" description="Helical" evidence="2">
    <location>
        <begin position="107"/>
        <end position="126"/>
    </location>
</feature>
<evidence type="ECO:0000256" key="1">
    <source>
        <dbReference type="SAM" id="MobiDB-lite"/>
    </source>
</evidence>
<name>A0AAN9BGU6_9CAEN</name>
<dbReference type="Proteomes" id="UP001374579">
    <property type="component" value="Unassembled WGS sequence"/>
</dbReference>
<evidence type="ECO:0000313" key="3">
    <source>
        <dbReference type="EMBL" id="KAK7105926.1"/>
    </source>
</evidence>
<feature type="region of interest" description="Disordered" evidence="1">
    <location>
        <begin position="1"/>
        <end position="36"/>
    </location>
</feature>